<evidence type="ECO:0000256" key="4">
    <source>
        <dbReference type="ARBA" id="ARBA00022627"/>
    </source>
</evidence>
<accession>A0A1X6X1V4</accession>
<gene>
    <name evidence="7" type="ORF">FM110_08360</name>
</gene>
<evidence type="ECO:0000313" key="8">
    <source>
        <dbReference type="Proteomes" id="UP000195981"/>
    </source>
</evidence>
<dbReference type="EMBL" id="FWFG01000068">
    <property type="protein sequence ID" value="SLM92477.1"/>
    <property type="molecule type" value="Genomic_DNA"/>
</dbReference>
<dbReference type="SUPFAM" id="SSF52768">
    <property type="entry name" value="Arginase/deacetylase"/>
    <property type="match status" value="1"/>
</dbReference>
<dbReference type="AlphaFoldDB" id="A0A1X6X1V4"/>
<dbReference type="GO" id="GO:0045150">
    <property type="term" value="P:acetoin catabolic process"/>
    <property type="evidence" value="ECO:0007669"/>
    <property type="project" value="UniProtKB-UniPathway"/>
</dbReference>
<proteinExistence type="inferred from homology"/>
<dbReference type="InterPro" id="IPR037138">
    <property type="entry name" value="His_deacetylse_dom_sf"/>
</dbReference>
<comment type="pathway">
    <text evidence="1">Ketone degradation; acetoin degradation.</text>
</comment>
<dbReference type="Gene3D" id="3.40.800.20">
    <property type="entry name" value="Histone deacetylase domain"/>
    <property type="match status" value="1"/>
</dbReference>
<protein>
    <recommendedName>
        <fullName evidence="3">Acetoin utilization protein AcuC</fullName>
    </recommendedName>
</protein>
<feature type="domain" description="Histone deacetylase" evidence="6">
    <location>
        <begin position="29"/>
        <end position="330"/>
    </location>
</feature>
<dbReference type="Proteomes" id="UP000195981">
    <property type="component" value="Unassembled WGS sequence"/>
</dbReference>
<dbReference type="GO" id="GO:0040029">
    <property type="term" value="P:epigenetic regulation of gene expression"/>
    <property type="evidence" value="ECO:0007669"/>
    <property type="project" value="TreeGrafter"/>
</dbReference>
<dbReference type="PANTHER" id="PTHR10625">
    <property type="entry name" value="HISTONE DEACETYLASE HDAC1-RELATED"/>
    <property type="match status" value="1"/>
</dbReference>
<dbReference type="PANTHER" id="PTHR10625:SF10">
    <property type="entry name" value="HISTONE DEACETYLASE HDAC1"/>
    <property type="match status" value="1"/>
</dbReference>
<evidence type="ECO:0000256" key="3">
    <source>
        <dbReference type="ARBA" id="ARBA00020218"/>
    </source>
</evidence>
<evidence type="ECO:0000256" key="5">
    <source>
        <dbReference type="SAM" id="MobiDB-lite"/>
    </source>
</evidence>
<dbReference type="UniPathway" id="UPA00040"/>
<comment type="similarity">
    <text evidence="2">Belongs to the histone deacetylase family.</text>
</comment>
<sequence length="413" mass="43521">MTAAEGAAALRTAVVWEEGLAAYDFGPGHPMSPVRLELTAHLCRLTGLFDRPGTVLIGAPTAADADLERVHDREFIAAVRAASAPGAPSSDPRWTPYGLGGQDTPVFRGIHDASARLVGGTVQAVEALAAGRAGRAVNFAGGMHHARAAQAAGFCVYNDAAIGIQRALELGERQIVYVDLDVHHGDGVERALWDEPRAVTISVHQSGETLFPGTGYAQDTGGPGAPGSAVNVPLPARTGPADWLRAFEAVVAPVVRAVRPSLLVTQHGADTHRDDPLADLDVTVEAQVAAMEMMRELAEEVCGGRWLALGGGGYSVTDVVPRSWTQLVAVATGEPLDHSAPLPTAYVERAAELARAQGLPLPRPGARFGDTGERAPAPRPWSTGYDPDSALDRSIQAVRRTIFPEWGLDPFYD</sequence>
<dbReference type="Pfam" id="PF00850">
    <property type="entry name" value="Hist_deacetyl"/>
    <property type="match status" value="1"/>
</dbReference>
<dbReference type="InterPro" id="IPR023801">
    <property type="entry name" value="His_deacetylse_dom"/>
</dbReference>
<dbReference type="GO" id="GO:0004407">
    <property type="term" value="F:histone deacetylase activity"/>
    <property type="evidence" value="ECO:0007669"/>
    <property type="project" value="TreeGrafter"/>
</dbReference>
<keyword evidence="4" id="KW-0006">Acetoin catabolism</keyword>
<dbReference type="InterPro" id="IPR023696">
    <property type="entry name" value="Ureohydrolase_dom_sf"/>
</dbReference>
<evidence type="ECO:0000256" key="2">
    <source>
        <dbReference type="ARBA" id="ARBA00005947"/>
    </source>
</evidence>
<name>A0A1X6X1V4_9MICO</name>
<keyword evidence="8" id="KW-1185">Reference proteome</keyword>
<dbReference type="InterPro" id="IPR003085">
    <property type="entry name" value="AcuC"/>
</dbReference>
<reference evidence="7 8" key="1">
    <citation type="submission" date="2017-02" db="EMBL/GenBank/DDBJ databases">
        <authorList>
            <person name="Peterson S.W."/>
        </authorList>
    </citation>
    <scope>NUCLEOTIDE SEQUENCE [LARGE SCALE GENOMIC DNA]</scope>
    <source>
        <strain evidence="7 8">CIP104813</strain>
    </source>
</reference>
<dbReference type="PRINTS" id="PR01270">
    <property type="entry name" value="HDASUPER"/>
</dbReference>
<dbReference type="InterPro" id="IPR000286">
    <property type="entry name" value="HDACs"/>
</dbReference>
<evidence type="ECO:0000259" key="6">
    <source>
        <dbReference type="Pfam" id="PF00850"/>
    </source>
</evidence>
<organism evidence="7 8">
    <name type="scientific">Brachybacterium nesterenkovii</name>
    <dbReference type="NCBI Taxonomy" id="47847"/>
    <lineage>
        <taxon>Bacteria</taxon>
        <taxon>Bacillati</taxon>
        <taxon>Actinomycetota</taxon>
        <taxon>Actinomycetes</taxon>
        <taxon>Micrococcales</taxon>
        <taxon>Dermabacteraceae</taxon>
        <taxon>Brachybacterium</taxon>
    </lineage>
</organism>
<dbReference type="CDD" id="cd09994">
    <property type="entry name" value="HDAC_AcuC_like"/>
    <property type="match status" value="1"/>
</dbReference>
<feature type="region of interest" description="Disordered" evidence="5">
    <location>
        <begin position="360"/>
        <end position="388"/>
    </location>
</feature>
<evidence type="ECO:0000313" key="7">
    <source>
        <dbReference type="EMBL" id="SLM92477.1"/>
    </source>
</evidence>
<evidence type="ECO:0000256" key="1">
    <source>
        <dbReference type="ARBA" id="ARBA00005101"/>
    </source>
</evidence>
<dbReference type="PRINTS" id="PR01272">
    <property type="entry name" value="ACUCPROTEIN"/>
</dbReference>